<protein>
    <submittedName>
        <fullName evidence="2">Putative membrane protein AbrB</fullName>
    </submittedName>
</protein>
<evidence type="ECO:0000256" key="1">
    <source>
        <dbReference type="SAM" id="Phobius"/>
    </source>
</evidence>
<evidence type="ECO:0000313" key="3">
    <source>
        <dbReference type="Proteomes" id="UP000011021"/>
    </source>
</evidence>
<evidence type="ECO:0000313" key="2">
    <source>
        <dbReference type="EMBL" id="EFV94724.1"/>
    </source>
</evidence>
<feature type="transmembrane region" description="Helical" evidence="1">
    <location>
        <begin position="155"/>
        <end position="173"/>
    </location>
</feature>
<organism evidence="2 3">
    <name type="scientific">Lautropia mirabilis ATCC 51599</name>
    <dbReference type="NCBI Taxonomy" id="887898"/>
    <lineage>
        <taxon>Bacteria</taxon>
        <taxon>Pseudomonadati</taxon>
        <taxon>Pseudomonadota</taxon>
        <taxon>Betaproteobacteria</taxon>
        <taxon>Burkholderiales</taxon>
        <taxon>Burkholderiaceae</taxon>
        <taxon>Lautropia</taxon>
    </lineage>
</organism>
<dbReference type="HOGENOM" id="CLU_050210_2_0_4"/>
<feature type="transmembrane region" description="Helical" evidence="1">
    <location>
        <begin position="266"/>
        <end position="284"/>
    </location>
</feature>
<dbReference type="EMBL" id="AEQP01000010">
    <property type="protein sequence ID" value="EFV94724.1"/>
    <property type="molecule type" value="Genomic_DNA"/>
</dbReference>
<dbReference type="GO" id="GO:0010468">
    <property type="term" value="P:regulation of gene expression"/>
    <property type="evidence" value="ECO:0007669"/>
    <property type="project" value="InterPro"/>
</dbReference>
<feature type="transmembrane region" description="Helical" evidence="1">
    <location>
        <begin position="29"/>
        <end position="54"/>
    </location>
</feature>
<reference evidence="2 3" key="1">
    <citation type="submission" date="2010-12" db="EMBL/GenBank/DDBJ databases">
        <authorList>
            <person name="Muzny D."/>
            <person name="Qin X."/>
            <person name="Deng J."/>
            <person name="Jiang H."/>
            <person name="Liu Y."/>
            <person name="Qu J."/>
            <person name="Song X.-Z."/>
            <person name="Zhang L."/>
            <person name="Thornton R."/>
            <person name="Coyle M."/>
            <person name="Francisco L."/>
            <person name="Jackson L."/>
            <person name="Javaid M."/>
            <person name="Korchina V."/>
            <person name="Kovar C."/>
            <person name="Mata R."/>
            <person name="Mathew T."/>
            <person name="Ngo R."/>
            <person name="Nguyen L."/>
            <person name="Nguyen N."/>
            <person name="Okwuonu G."/>
            <person name="Ongeri F."/>
            <person name="Pham C."/>
            <person name="Simmons D."/>
            <person name="Wilczek-Boney K."/>
            <person name="Hale W."/>
            <person name="Jakkamsetti A."/>
            <person name="Pham P."/>
            <person name="Ruth R."/>
            <person name="San Lucas F."/>
            <person name="Warren J."/>
            <person name="Zhang J."/>
            <person name="Zhao Z."/>
            <person name="Zhou C."/>
            <person name="Zhu D."/>
            <person name="Lee S."/>
            <person name="Bess C."/>
            <person name="Blankenburg K."/>
            <person name="Forbes L."/>
            <person name="Fu Q."/>
            <person name="Gubbala S."/>
            <person name="Hirani K."/>
            <person name="Jayaseelan J.C."/>
            <person name="Lara F."/>
            <person name="Munidasa M."/>
            <person name="Palculict T."/>
            <person name="Patil S."/>
            <person name="Pu L.-L."/>
            <person name="Saada N."/>
            <person name="Tang L."/>
            <person name="Weissenberger G."/>
            <person name="Zhu Y."/>
            <person name="Hemphill L."/>
            <person name="Shang Y."/>
            <person name="Youmans B."/>
            <person name="Ayvaz T."/>
            <person name="Ross M."/>
            <person name="Santibanez J."/>
            <person name="Aqrawi P."/>
            <person name="Gross S."/>
            <person name="Joshi V."/>
            <person name="Fowler G."/>
            <person name="Nazareth L."/>
            <person name="Reid J."/>
            <person name="Worley K."/>
            <person name="Petrosino J."/>
            <person name="Highlander S."/>
            <person name="Gibbs R."/>
        </authorList>
    </citation>
    <scope>NUCLEOTIDE SEQUENCE [LARGE SCALE GENOMIC DNA]</scope>
    <source>
        <strain evidence="2 3">ATCC 51599</strain>
    </source>
</reference>
<dbReference type="NCBIfam" id="TIGR03082">
    <property type="entry name" value="Gneg_AbrB_dup"/>
    <property type="match status" value="2"/>
</dbReference>
<dbReference type="PIRSF" id="PIRSF038991">
    <property type="entry name" value="Protein_AbrB"/>
    <property type="match status" value="1"/>
</dbReference>
<keyword evidence="1" id="KW-0472">Membrane</keyword>
<feature type="transmembrane region" description="Helical" evidence="1">
    <location>
        <begin position="185"/>
        <end position="205"/>
    </location>
</feature>
<feature type="transmembrane region" description="Helical" evidence="1">
    <location>
        <begin position="90"/>
        <end position="112"/>
    </location>
</feature>
<keyword evidence="1" id="KW-0812">Transmembrane</keyword>
<dbReference type="Proteomes" id="UP000011021">
    <property type="component" value="Unassembled WGS sequence"/>
</dbReference>
<name>E7RXQ0_9BURK</name>
<dbReference type="eggNOG" id="COG3180">
    <property type="taxonomic scope" value="Bacteria"/>
</dbReference>
<dbReference type="InterPro" id="IPR017516">
    <property type="entry name" value="AbrB_dup"/>
</dbReference>
<accession>E7RXQ0</accession>
<proteinExistence type="predicted"/>
<feature type="transmembrane region" description="Helical" evidence="1">
    <location>
        <begin position="291"/>
        <end position="308"/>
    </location>
</feature>
<keyword evidence="3" id="KW-1185">Reference proteome</keyword>
<comment type="caution">
    <text evidence="2">The sequence shown here is derived from an EMBL/GenBank/DDBJ whole genome shotgun (WGS) entry which is preliminary data.</text>
</comment>
<dbReference type="PANTHER" id="PTHR38457">
    <property type="entry name" value="REGULATOR ABRB-RELATED"/>
    <property type="match status" value="1"/>
</dbReference>
<gene>
    <name evidence="2" type="ORF">HMPREF0551_1471</name>
</gene>
<dbReference type="PANTHER" id="PTHR38457:SF1">
    <property type="entry name" value="REGULATOR ABRB-RELATED"/>
    <property type="match status" value="1"/>
</dbReference>
<dbReference type="AlphaFoldDB" id="E7RXQ0"/>
<dbReference type="RefSeq" id="WP_005673752.1">
    <property type="nucleotide sequence ID" value="NZ_CP146288.1"/>
</dbReference>
<dbReference type="InterPro" id="IPR007820">
    <property type="entry name" value="AbrB_fam"/>
</dbReference>
<dbReference type="GO" id="GO:0016020">
    <property type="term" value="C:membrane"/>
    <property type="evidence" value="ECO:0007669"/>
    <property type="project" value="InterPro"/>
</dbReference>
<keyword evidence="1" id="KW-1133">Transmembrane helix</keyword>
<sequence length="366" mass="39049">MSAVAGSSGAAAWQPVARGLCIALLGAGLAVWMGTPLPWLLGPLFLTAATRVAGMPTRCPAPFNKFGRWVIGLSLGLYFSAEVMQSLGQHWGLILAGILYAQVLAVIGCWFYHRVGGLDVGTAWFSSAIGTASEIVNMAHRHGTRADHVATVHSVRVLLVVALVPFGVQWLGGDVSHLRGAVPDVNWSSLLPLMLGSLVSVWFFLRVRLPNAWLLGALLFVAAVNLLQLLPHTDLPRWVSWAGQLCIGWSFGDRYRPDFLRCAPRLLSAACVFTLASIALTVGLGEVLSPLVGLPAPSLILGLMPGGIAEMTLTARALELGVAMVTAMQVARMLSVVFSTPAIYRRFIQDREGDRASGAQESNPPV</sequence>
<dbReference type="STRING" id="887898.HMPREF0551_1471"/>
<dbReference type="Pfam" id="PF05145">
    <property type="entry name" value="AbrB"/>
    <property type="match status" value="1"/>
</dbReference>
<feature type="transmembrane region" description="Helical" evidence="1">
    <location>
        <begin position="320"/>
        <end position="344"/>
    </location>
</feature>
<feature type="transmembrane region" description="Helical" evidence="1">
    <location>
        <begin position="212"/>
        <end position="230"/>
    </location>
</feature>